<protein>
    <submittedName>
        <fullName evidence="2">Uncharacterized protein</fullName>
    </submittedName>
</protein>
<organism evidence="2 3">
    <name type="scientific">Mycena maculata</name>
    <dbReference type="NCBI Taxonomy" id="230809"/>
    <lineage>
        <taxon>Eukaryota</taxon>
        <taxon>Fungi</taxon>
        <taxon>Dikarya</taxon>
        <taxon>Basidiomycota</taxon>
        <taxon>Agaricomycotina</taxon>
        <taxon>Agaricomycetes</taxon>
        <taxon>Agaricomycetidae</taxon>
        <taxon>Agaricales</taxon>
        <taxon>Marasmiineae</taxon>
        <taxon>Mycenaceae</taxon>
        <taxon>Mycena</taxon>
    </lineage>
</organism>
<proteinExistence type="predicted"/>
<keyword evidence="3" id="KW-1185">Reference proteome</keyword>
<dbReference type="EMBL" id="JARJLG010000013">
    <property type="protein sequence ID" value="KAJ7775988.1"/>
    <property type="molecule type" value="Genomic_DNA"/>
</dbReference>
<comment type="caution">
    <text evidence="2">The sequence shown here is derived from an EMBL/GenBank/DDBJ whole genome shotgun (WGS) entry which is preliminary data.</text>
</comment>
<evidence type="ECO:0000313" key="3">
    <source>
        <dbReference type="Proteomes" id="UP001215280"/>
    </source>
</evidence>
<accession>A0AAD7NUS7</accession>
<dbReference type="AlphaFoldDB" id="A0AAD7NUS7"/>
<reference evidence="2" key="1">
    <citation type="submission" date="2023-03" db="EMBL/GenBank/DDBJ databases">
        <title>Massive genome expansion in bonnet fungi (Mycena s.s.) driven by repeated elements and novel gene families across ecological guilds.</title>
        <authorList>
            <consortium name="Lawrence Berkeley National Laboratory"/>
            <person name="Harder C.B."/>
            <person name="Miyauchi S."/>
            <person name="Viragh M."/>
            <person name="Kuo A."/>
            <person name="Thoen E."/>
            <person name="Andreopoulos B."/>
            <person name="Lu D."/>
            <person name="Skrede I."/>
            <person name="Drula E."/>
            <person name="Henrissat B."/>
            <person name="Morin E."/>
            <person name="Kohler A."/>
            <person name="Barry K."/>
            <person name="LaButti K."/>
            <person name="Morin E."/>
            <person name="Salamov A."/>
            <person name="Lipzen A."/>
            <person name="Mereny Z."/>
            <person name="Hegedus B."/>
            <person name="Baldrian P."/>
            <person name="Stursova M."/>
            <person name="Weitz H."/>
            <person name="Taylor A."/>
            <person name="Grigoriev I.V."/>
            <person name="Nagy L.G."/>
            <person name="Martin F."/>
            <person name="Kauserud H."/>
        </authorList>
    </citation>
    <scope>NUCLEOTIDE SEQUENCE</scope>
    <source>
        <strain evidence="2">CBHHK188m</strain>
    </source>
</reference>
<name>A0AAD7NUS7_9AGAR</name>
<sequence length="222" mass="21963">MPDVVPGGGYKIALINMHDTSDVLASSSPFSVGSSAIVSTPIPKSAPSESASQSHVSSPLSGKSVSVTPTVSNTHSGTVAHSASSGSAAHISASASGATSTAPIASLSTVSLPTFSAAATPATPASVTTSRLSSVPVGAPSASTSARTGAASVLDVPVGVALRELTFWLAKVACARAEWLVSGVGVDLAVITSPRPAFRLASHFVGLARHFAQSGLRSPYVT</sequence>
<dbReference type="Proteomes" id="UP001215280">
    <property type="component" value="Unassembled WGS sequence"/>
</dbReference>
<feature type="compositionally biased region" description="Polar residues" evidence="1">
    <location>
        <begin position="47"/>
        <end position="79"/>
    </location>
</feature>
<evidence type="ECO:0000313" key="2">
    <source>
        <dbReference type="EMBL" id="KAJ7775988.1"/>
    </source>
</evidence>
<gene>
    <name evidence="2" type="ORF">DFH07DRAFT_1056724</name>
</gene>
<evidence type="ECO:0000256" key="1">
    <source>
        <dbReference type="SAM" id="MobiDB-lite"/>
    </source>
</evidence>
<feature type="region of interest" description="Disordered" evidence="1">
    <location>
        <begin position="41"/>
        <end position="82"/>
    </location>
</feature>